<evidence type="ECO:0000259" key="9">
    <source>
        <dbReference type="Pfam" id="PF12122"/>
    </source>
</evidence>
<feature type="domain" description="Peptidase S54 GlpG peptidase N-terminal" evidence="9">
    <location>
        <begin position="1"/>
        <end position="73"/>
    </location>
</feature>
<evidence type="ECO:0000256" key="2">
    <source>
        <dbReference type="ARBA" id="ARBA00009045"/>
    </source>
</evidence>
<evidence type="ECO:0000256" key="4">
    <source>
        <dbReference type="ARBA" id="ARBA00022801"/>
    </source>
</evidence>
<dbReference type="AlphaFoldDB" id="A0A517WCT5"/>
<proteinExistence type="inferred from homology"/>
<feature type="transmembrane region" description="Helical" evidence="7">
    <location>
        <begin position="277"/>
        <end position="296"/>
    </location>
</feature>
<feature type="domain" description="Peptidase S54 rhomboid" evidence="8">
    <location>
        <begin position="159"/>
        <end position="291"/>
    </location>
</feature>
<evidence type="ECO:0000256" key="1">
    <source>
        <dbReference type="ARBA" id="ARBA00004141"/>
    </source>
</evidence>
<evidence type="ECO:0000313" key="10">
    <source>
        <dbReference type="EMBL" id="QDU03066.1"/>
    </source>
</evidence>
<dbReference type="Gene3D" id="3.30.70.2350">
    <property type="match status" value="1"/>
</dbReference>
<keyword evidence="5 7" id="KW-1133">Transmembrane helix</keyword>
<dbReference type="SUPFAM" id="SSF144091">
    <property type="entry name" value="Rhomboid-like"/>
    <property type="match status" value="1"/>
</dbReference>
<dbReference type="GO" id="GO:0006508">
    <property type="term" value="P:proteolysis"/>
    <property type="evidence" value="ECO:0007669"/>
    <property type="project" value="UniProtKB-KW"/>
</dbReference>
<evidence type="ECO:0000313" key="11">
    <source>
        <dbReference type="Proteomes" id="UP000320722"/>
    </source>
</evidence>
<evidence type="ECO:0000256" key="3">
    <source>
        <dbReference type="ARBA" id="ARBA00022692"/>
    </source>
</evidence>
<evidence type="ECO:0000256" key="5">
    <source>
        <dbReference type="ARBA" id="ARBA00022989"/>
    </source>
</evidence>
<dbReference type="GO" id="GO:0016020">
    <property type="term" value="C:membrane"/>
    <property type="evidence" value="ECO:0007669"/>
    <property type="project" value="UniProtKB-SubCell"/>
</dbReference>
<keyword evidence="3 7" id="KW-0812">Transmembrane</keyword>
<dbReference type="RefSeq" id="WP_145040578.1">
    <property type="nucleotide sequence ID" value="NZ_CP036347.1"/>
</dbReference>
<gene>
    <name evidence="10" type="primary">glpG</name>
    <name evidence="10" type="ORF">V6x_27770</name>
</gene>
<sequence>MRKIGTLPSEQQAKLFEDFLLTEEIGANIDTSGDEWNIWILDEDQVEQAKQELAAFTEDPGAEKYQAATRQAEAIRDERIAQARAAVKRQVKVRDTWNQPFTSRCPVTSLLIGVSVVVFLLMQTNDYNIPIRQALSICSFEVSGDMVRYDTRLLDIQKGELWRLVSPIFLHFGPLHILFNCIMTYQLGGAIEINRGSLKLAAMVILIAVPSNLAQYWFSGPMFGGLSGVVYGLFGYMWMKSLYDPQSSFFIPPNMVIILIGWFFLCIAGVVGNVANYAHGFGLGTGIVIGLASTWWREAGKSNRTG</sequence>
<evidence type="ECO:0000259" key="8">
    <source>
        <dbReference type="Pfam" id="PF01694"/>
    </source>
</evidence>
<dbReference type="Gene3D" id="1.20.1540.10">
    <property type="entry name" value="Rhomboid-like"/>
    <property type="match status" value="1"/>
</dbReference>
<feature type="transmembrane region" description="Helical" evidence="7">
    <location>
        <begin position="251"/>
        <end position="271"/>
    </location>
</feature>
<evidence type="ECO:0000256" key="7">
    <source>
        <dbReference type="SAM" id="Phobius"/>
    </source>
</evidence>
<dbReference type="EMBL" id="CP036347">
    <property type="protein sequence ID" value="QDU03066.1"/>
    <property type="molecule type" value="Genomic_DNA"/>
</dbReference>
<dbReference type="InterPro" id="IPR022732">
    <property type="entry name" value="Peptidase_S54_GlpG_N"/>
</dbReference>
<organism evidence="10 11">
    <name type="scientific">Gimesia chilikensis</name>
    <dbReference type="NCBI Taxonomy" id="2605989"/>
    <lineage>
        <taxon>Bacteria</taxon>
        <taxon>Pseudomonadati</taxon>
        <taxon>Planctomycetota</taxon>
        <taxon>Planctomycetia</taxon>
        <taxon>Planctomycetales</taxon>
        <taxon>Planctomycetaceae</taxon>
        <taxon>Gimesia</taxon>
    </lineage>
</organism>
<reference evidence="10 11" key="1">
    <citation type="submission" date="2019-02" db="EMBL/GenBank/DDBJ databases">
        <title>Deep-cultivation of Planctomycetes and their phenomic and genomic characterization uncovers novel biology.</title>
        <authorList>
            <person name="Wiegand S."/>
            <person name="Jogler M."/>
            <person name="Boedeker C."/>
            <person name="Pinto D."/>
            <person name="Vollmers J."/>
            <person name="Rivas-Marin E."/>
            <person name="Kohn T."/>
            <person name="Peeters S.H."/>
            <person name="Heuer A."/>
            <person name="Rast P."/>
            <person name="Oberbeckmann S."/>
            <person name="Bunk B."/>
            <person name="Jeske O."/>
            <person name="Meyerdierks A."/>
            <person name="Storesund J.E."/>
            <person name="Kallscheuer N."/>
            <person name="Luecker S."/>
            <person name="Lage O.M."/>
            <person name="Pohl T."/>
            <person name="Merkel B.J."/>
            <person name="Hornburger P."/>
            <person name="Mueller R.-W."/>
            <person name="Bruemmer F."/>
            <person name="Labrenz M."/>
            <person name="Spormann A.M."/>
            <person name="Op den Camp H."/>
            <person name="Overmann J."/>
            <person name="Amann R."/>
            <person name="Jetten M.S.M."/>
            <person name="Mascher T."/>
            <person name="Medema M.H."/>
            <person name="Devos D.P."/>
            <person name="Kaster A.-K."/>
            <person name="Ovreas L."/>
            <person name="Rohde M."/>
            <person name="Galperin M.Y."/>
            <person name="Jogler C."/>
        </authorList>
    </citation>
    <scope>NUCLEOTIDE SEQUENCE [LARGE SCALE GENOMIC DNA]</scope>
    <source>
        <strain evidence="10 11">V6</strain>
    </source>
</reference>
<dbReference type="GO" id="GO:0004252">
    <property type="term" value="F:serine-type endopeptidase activity"/>
    <property type="evidence" value="ECO:0007669"/>
    <property type="project" value="InterPro"/>
</dbReference>
<comment type="similarity">
    <text evidence="2">Belongs to the peptidase S54 family.</text>
</comment>
<dbReference type="Proteomes" id="UP000320722">
    <property type="component" value="Chromosome"/>
</dbReference>
<dbReference type="PANTHER" id="PTHR43731">
    <property type="entry name" value="RHOMBOID PROTEASE"/>
    <property type="match status" value="1"/>
</dbReference>
<dbReference type="InterPro" id="IPR050925">
    <property type="entry name" value="Rhomboid_protease_S54"/>
</dbReference>
<comment type="subcellular location">
    <subcellularLocation>
        <location evidence="1">Membrane</location>
        <topology evidence="1">Multi-pass membrane protein</topology>
    </subcellularLocation>
</comment>
<feature type="transmembrane region" description="Helical" evidence="7">
    <location>
        <begin position="223"/>
        <end position="239"/>
    </location>
</feature>
<dbReference type="InterPro" id="IPR035952">
    <property type="entry name" value="Rhomboid-like_sf"/>
</dbReference>
<dbReference type="PANTHER" id="PTHR43731:SF14">
    <property type="entry name" value="PRESENILIN-ASSOCIATED RHOMBOID-LIKE PROTEIN, MITOCHONDRIAL"/>
    <property type="match status" value="1"/>
</dbReference>
<keyword evidence="6 7" id="KW-0472">Membrane</keyword>
<dbReference type="Pfam" id="PF01694">
    <property type="entry name" value="Rhomboid"/>
    <property type="match status" value="1"/>
</dbReference>
<protein>
    <submittedName>
        <fullName evidence="10">Rhomboid protease GlpG</fullName>
        <ecNumber evidence="10">3.4.21.105</ecNumber>
    </submittedName>
</protein>
<name>A0A517WCT5_9PLAN</name>
<accession>A0A517WCT5</accession>
<keyword evidence="4 10" id="KW-0378">Hydrolase</keyword>
<keyword evidence="10" id="KW-0645">Protease</keyword>
<dbReference type="InterPro" id="IPR022764">
    <property type="entry name" value="Peptidase_S54_rhomboid_dom"/>
</dbReference>
<dbReference type="Pfam" id="PF12122">
    <property type="entry name" value="Rhomboid_N"/>
    <property type="match status" value="1"/>
</dbReference>
<dbReference type="InterPro" id="IPR038236">
    <property type="entry name" value="GlpG_N_sf"/>
</dbReference>
<dbReference type="EC" id="3.4.21.105" evidence="10"/>
<evidence type="ECO:0000256" key="6">
    <source>
        <dbReference type="ARBA" id="ARBA00023136"/>
    </source>
</evidence>